<gene>
    <name evidence="2" type="ORF">BDZ90DRAFT_207028</name>
</gene>
<evidence type="ECO:0008006" key="4">
    <source>
        <dbReference type="Google" id="ProtNLM"/>
    </source>
</evidence>
<dbReference type="InterPro" id="IPR036322">
    <property type="entry name" value="WD40_repeat_dom_sf"/>
</dbReference>
<organism evidence="2 3">
    <name type="scientific">Jaminaea rosea</name>
    <dbReference type="NCBI Taxonomy" id="1569628"/>
    <lineage>
        <taxon>Eukaryota</taxon>
        <taxon>Fungi</taxon>
        <taxon>Dikarya</taxon>
        <taxon>Basidiomycota</taxon>
        <taxon>Ustilaginomycotina</taxon>
        <taxon>Exobasidiomycetes</taxon>
        <taxon>Microstromatales</taxon>
        <taxon>Microstromatales incertae sedis</taxon>
        <taxon>Jaminaea</taxon>
    </lineage>
</organism>
<evidence type="ECO:0000256" key="1">
    <source>
        <dbReference type="SAM" id="MobiDB-lite"/>
    </source>
</evidence>
<evidence type="ECO:0000313" key="3">
    <source>
        <dbReference type="Proteomes" id="UP000245884"/>
    </source>
</evidence>
<feature type="non-terminal residue" evidence="2">
    <location>
        <position position="1"/>
    </location>
</feature>
<dbReference type="OrthoDB" id="239865at2759"/>
<feature type="non-terminal residue" evidence="2">
    <location>
        <position position="440"/>
    </location>
</feature>
<dbReference type="PANTHER" id="PTHR13211">
    <property type="entry name" value="TELOMERASE CAJAL BODY PROTEIN 1"/>
    <property type="match status" value="1"/>
</dbReference>
<protein>
    <recommendedName>
        <fullName evidence="4">WD40 repeat-like protein</fullName>
    </recommendedName>
</protein>
<dbReference type="EMBL" id="KZ819666">
    <property type="protein sequence ID" value="PWN28098.1"/>
    <property type="molecule type" value="Genomic_DNA"/>
</dbReference>
<dbReference type="STRING" id="1569628.A0A316UTG3"/>
<dbReference type="Proteomes" id="UP000245884">
    <property type="component" value="Unassembled WGS sequence"/>
</dbReference>
<accession>A0A316UTG3</accession>
<dbReference type="RefSeq" id="XP_025362710.1">
    <property type="nucleotide sequence ID" value="XM_025503973.1"/>
</dbReference>
<dbReference type="PANTHER" id="PTHR13211:SF0">
    <property type="entry name" value="TELOMERASE CAJAL BODY PROTEIN 1"/>
    <property type="match status" value="1"/>
</dbReference>
<reference evidence="2 3" key="1">
    <citation type="journal article" date="2018" name="Mol. Biol. Evol.">
        <title>Broad Genomic Sampling Reveals a Smut Pathogenic Ancestry of the Fungal Clade Ustilaginomycotina.</title>
        <authorList>
            <person name="Kijpornyongpan T."/>
            <person name="Mondo S.J."/>
            <person name="Barry K."/>
            <person name="Sandor L."/>
            <person name="Lee J."/>
            <person name="Lipzen A."/>
            <person name="Pangilinan J."/>
            <person name="LaButti K."/>
            <person name="Hainaut M."/>
            <person name="Henrissat B."/>
            <person name="Grigoriev I.V."/>
            <person name="Spatafora J.W."/>
            <person name="Aime M.C."/>
        </authorList>
    </citation>
    <scope>NUCLEOTIDE SEQUENCE [LARGE SCALE GENOMIC DNA]</scope>
    <source>
        <strain evidence="2 3">MCA 5214</strain>
    </source>
</reference>
<keyword evidence="3" id="KW-1185">Reference proteome</keyword>
<dbReference type="GeneID" id="37025796"/>
<feature type="region of interest" description="Disordered" evidence="1">
    <location>
        <begin position="341"/>
        <end position="361"/>
    </location>
</feature>
<sequence length="440" mass="47480">EFWRRARWSPDGSHLLAQTESHHLDLFKLSSSSDSDAAASSSSSPHSLRHILRLPSPTPLLDYTWYPFAHPSHPATWCFAYSARDVPLRLVDAYTGATRATYGIQDHVERFIGPQAVAFTLDGMSLLAGHGGSISIFDVTRPGVNTCTTLRLVPMKRAVGAELQRGLVSALTIVPHYDGSGSELIAVATFSGTVGIYQRGGGAPPGLWVDSARQPTVSSSLCIAGWKEGEGAGVMQLAFHPTTPYLLFVALRKSGSIKCFDLRYLSPAPDFTSSEPADAALVAIYDREGVEGPDGEDEDDYEWTRATSQRLFFHIDWAGRWLCAGSTTGRVSVWSLTASGDDEGNQGAGQHAASRRSQAQLRPRARRASWKLAGDAIASVSLHPLLPLVVAASGSRRWPDEGIEDEDHSSSDESAKRTGTAGAPRWLAHDAGLSLWDISE</sequence>
<dbReference type="AlphaFoldDB" id="A0A316UTG3"/>
<name>A0A316UTG3_9BASI</name>
<evidence type="ECO:0000313" key="2">
    <source>
        <dbReference type="EMBL" id="PWN28098.1"/>
    </source>
</evidence>
<feature type="region of interest" description="Disordered" evidence="1">
    <location>
        <begin position="398"/>
        <end position="424"/>
    </location>
</feature>
<proteinExistence type="predicted"/>
<dbReference type="SUPFAM" id="SSF50978">
    <property type="entry name" value="WD40 repeat-like"/>
    <property type="match status" value="1"/>
</dbReference>
<dbReference type="InterPro" id="IPR015943">
    <property type="entry name" value="WD40/YVTN_repeat-like_dom_sf"/>
</dbReference>
<dbReference type="InterPro" id="IPR051150">
    <property type="entry name" value="SWT21/TCAB1_mRNA_Telomere"/>
</dbReference>
<dbReference type="Gene3D" id="2.130.10.10">
    <property type="entry name" value="YVTN repeat-like/Quinoprotein amine dehydrogenase"/>
    <property type="match status" value="1"/>
</dbReference>